<accession>A0AAW1U7I5</accession>
<comment type="caution">
    <text evidence="4">The sequence shown here is derived from an EMBL/GenBank/DDBJ whole genome shotgun (WGS) entry which is preliminary data.</text>
</comment>
<feature type="region of interest" description="Disordered" evidence="3">
    <location>
        <begin position="171"/>
        <end position="242"/>
    </location>
</feature>
<proteinExistence type="inferred from homology"/>
<reference evidence="4 5" key="1">
    <citation type="submission" date="2023-03" db="EMBL/GenBank/DDBJ databases">
        <title>Genome insight into feeding habits of ladybird beetles.</title>
        <authorList>
            <person name="Li H.-S."/>
            <person name="Huang Y.-H."/>
            <person name="Pang H."/>
        </authorList>
    </citation>
    <scope>NUCLEOTIDE SEQUENCE [LARGE SCALE GENOMIC DNA]</scope>
    <source>
        <strain evidence="4">SYSU_2023b</strain>
        <tissue evidence="4">Whole body</tissue>
    </source>
</reference>
<sequence>MLPATDKQNSADHRNSIGENVRDRMNKSDSTSISSDVLTKTKTEVISSSNTEKLSDKPEVIYKSKFDWGPKHPAARRMINSNNSSLKKEVETVREGEERKNDKIKMPANDKRLSADHRNSIGEKVKDKMNKSSSTSISADVLTKTKAEVSFQSLSKTEKLSDKPEVIYKPKFDWGSKHPAAGRMINSNNSSLKKELESVREWEERKNDKNKLPANDKRLSAGHRNSIGENVEDKMNKSSTTSISADVLTKTKTEVSASSKTEKLKPEVIYEPKIDWGPKHVAAGRMINSNNSFDEDDLQMVSSYAQQMKEEAISRKIGMREDLEDMKLEEEQKRRKALMKKKLSKKR</sequence>
<dbReference type="Pfam" id="PF08243">
    <property type="entry name" value="SPT2"/>
    <property type="match status" value="1"/>
</dbReference>
<feature type="region of interest" description="Disordered" evidence="3">
    <location>
        <begin position="328"/>
        <end position="347"/>
    </location>
</feature>
<evidence type="ECO:0000256" key="1">
    <source>
        <dbReference type="ARBA" id="ARBA00006461"/>
    </source>
</evidence>
<protein>
    <submittedName>
        <fullName evidence="4">Uncharacterized protein</fullName>
    </submittedName>
</protein>
<feature type="compositionally biased region" description="Basic and acidic residues" evidence="3">
    <location>
        <begin position="192"/>
        <end position="219"/>
    </location>
</feature>
<dbReference type="InterPro" id="IPR013256">
    <property type="entry name" value="Chromatin_SPT2"/>
</dbReference>
<feature type="compositionally biased region" description="Basic residues" evidence="3">
    <location>
        <begin position="334"/>
        <end position="347"/>
    </location>
</feature>
<evidence type="ECO:0000256" key="2">
    <source>
        <dbReference type="ARBA" id="ARBA00023054"/>
    </source>
</evidence>
<evidence type="ECO:0000313" key="5">
    <source>
        <dbReference type="Proteomes" id="UP001431783"/>
    </source>
</evidence>
<keyword evidence="2" id="KW-0175">Coiled coil</keyword>
<feature type="compositionally biased region" description="Basic and acidic residues" evidence="3">
    <location>
        <begin position="9"/>
        <end position="27"/>
    </location>
</feature>
<feature type="region of interest" description="Disordered" evidence="3">
    <location>
        <begin position="67"/>
        <end position="139"/>
    </location>
</feature>
<gene>
    <name evidence="4" type="ORF">WA026_013984</name>
</gene>
<dbReference type="Proteomes" id="UP001431783">
    <property type="component" value="Unassembled WGS sequence"/>
</dbReference>
<feature type="compositionally biased region" description="Polar residues" evidence="3">
    <location>
        <begin position="28"/>
        <end position="37"/>
    </location>
</feature>
<feature type="region of interest" description="Disordered" evidence="3">
    <location>
        <begin position="1"/>
        <end position="37"/>
    </location>
</feature>
<keyword evidence="5" id="KW-1185">Reference proteome</keyword>
<comment type="similarity">
    <text evidence="1">Belongs to the SPT2 family.</text>
</comment>
<dbReference type="EMBL" id="JARQZJ010000037">
    <property type="protein sequence ID" value="KAK9876606.1"/>
    <property type="molecule type" value="Genomic_DNA"/>
</dbReference>
<organism evidence="4 5">
    <name type="scientific">Henosepilachna vigintioctopunctata</name>
    <dbReference type="NCBI Taxonomy" id="420089"/>
    <lineage>
        <taxon>Eukaryota</taxon>
        <taxon>Metazoa</taxon>
        <taxon>Ecdysozoa</taxon>
        <taxon>Arthropoda</taxon>
        <taxon>Hexapoda</taxon>
        <taxon>Insecta</taxon>
        <taxon>Pterygota</taxon>
        <taxon>Neoptera</taxon>
        <taxon>Endopterygota</taxon>
        <taxon>Coleoptera</taxon>
        <taxon>Polyphaga</taxon>
        <taxon>Cucujiformia</taxon>
        <taxon>Coccinelloidea</taxon>
        <taxon>Coccinellidae</taxon>
        <taxon>Epilachninae</taxon>
        <taxon>Epilachnini</taxon>
        <taxon>Henosepilachna</taxon>
    </lineage>
</organism>
<evidence type="ECO:0000256" key="3">
    <source>
        <dbReference type="SAM" id="MobiDB-lite"/>
    </source>
</evidence>
<feature type="compositionally biased region" description="Basic and acidic residues" evidence="3">
    <location>
        <begin position="86"/>
        <end position="130"/>
    </location>
</feature>
<name>A0AAW1U7I5_9CUCU</name>
<evidence type="ECO:0000313" key="4">
    <source>
        <dbReference type="EMBL" id="KAK9876606.1"/>
    </source>
</evidence>
<dbReference type="AlphaFoldDB" id="A0AAW1U7I5"/>